<keyword evidence="2" id="KW-0813">Transport</keyword>
<dbReference type="Gene3D" id="2.40.160.10">
    <property type="entry name" value="Porin"/>
    <property type="match status" value="1"/>
</dbReference>
<comment type="similarity">
    <text evidence="1">Belongs to the outer membrane porin (Opr) (TC 1.B.25) family.</text>
</comment>
<dbReference type="Pfam" id="PF03573">
    <property type="entry name" value="OprD"/>
    <property type="match status" value="1"/>
</dbReference>
<name>A0ABT8F2Y0_9BACT</name>
<comment type="caution">
    <text evidence="5">The sequence shown here is derived from an EMBL/GenBank/DDBJ whole genome shotgun (WGS) entry which is preliminary data.</text>
</comment>
<sequence length="461" mass="52446">MTRYHLLLIKGFLLLSGSALATDKSDSTHLNSVNDFIRNGHFHGHLRNYFMATDNSGSLTDYHAYAFGAGIGYKSTQLYGFQIGFSGFFIFNVFSNDLGALDPISNARSRYELGNFDLENPGNHKDMDRLEELYIRYTFHDSHITVGRQNLKTPFINPQDGRMRPSLEEGFWMELNEIPKLKVQGGWLYAMSPRSTKDWFSVGESIGVYPVGRGADGLPSGYKGNVESRGVAIGSVQFAPVKALQWEAWQYYVENVFALSFTQLETTLPLNEKLTLILGGQLGYQQAVGEGGNANPALRYIEEGSENYFMSFRAGWKNARWSSSVNYTKIGDQNRFLMPREWGVEPFYTFMPRERMEGSAASQAFVVKNSFKPDSQWKWSLEYGHFYLPDVQDVARNKYTMPSYFQLNLSGSYEFSGLFEGFNLQALYVYKGALGNTYGEGRYVMNKVNMSNYNLIVNYHF</sequence>
<accession>A0ABT8F2Y0</accession>
<gene>
    <name evidence="5" type="ORF">QWY31_04795</name>
</gene>
<dbReference type="InterPro" id="IPR005318">
    <property type="entry name" value="OM_porin_bac"/>
</dbReference>
<dbReference type="PANTHER" id="PTHR34596">
    <property type="entry name" value="CHITOPORIN"/>
    <property type="match status" value="1"/>
</dbReference>
<protein>
    <submittedName>
        <fullName evidence="5">OprD family outer membrane porin</fullName>
    </submittedName>
</protein>
<evidence type="ECO:0000256" key="1">
    <source>
        <dbReference type="ARBA" id="ARBA00009075"/>
    </source>
</evidence>
<evidence type="ECO:0000256" key="4">
    <source>
        <dbReference type="SAM" id="SignalP"/>
    </source>
</evidence>
<feature type="chain" id="PRO_5046351986" evidence="4">
    <location>
        <begin position="22"/>
        <end position="461"/>
    </location>
</feature>
<proteinExistence type="inferred from homology"/>
<dbReference type="InterPro" id="IPR023614">
    <property type="entry name" value="Porin_dom_sf"/>
</dbReference>
<evidence type="ECO:0000256" key="2">
    <source>
        <dbReference type="ARBA" id="ARBA00022448"/>
    </source>
</evidence>
<keyword evidence="3 4" id="KW-0732">Signal</keyword>
<evidence type="ECO:0000313" key="5">
    <source>
        <dbReference type="EMBL" id="MDN4164806.1"/>
    </source>
</evidence>
<dbReference type="Proteomes" id="UP001168552">
    <property type="component" value="Unassembled WGS sequence"/>
</dbReference>
<dbReference type="EMBL" id="JAUHJS010000002">
    <property type="protein sequence ID" value="MDN4164806.1"/>
    <property type="molecule type" value="Genomic_DNA"/>
</dbReference>
<keyword evidence="6" id="KW-1185">Reference proteome</keyword>
<organism evidence="5 6">
    <name type="scientific">Shiella aurantiaca</name>
    <dbReference type="NCBI Taxonomy" id="3058365"/>
    <lineage>
        <taxon>Bacteria</taxon>
        <taxon>Pseudomonadati</taxon>
        <taxon>Bacteroidota</taxon>
        <taxon>Cytophagia</taxon>
        <taxon>Cytophagales</taxon>
        <taxon>Shiellaceae</taxon>
        <taxon>Shiella</taxon>
    </lineage>
</organism>
<evidence type="ECO:0000313" key="6">
    <source>
        <dbReference type="Proteomes" id="UP001168552"/>
    </source>
</evidence>
<feature type="signal peptide" evidence="4">
    <location>
        <begin position="1"/>
        <end position="21"/>
    </location>
</feature>
<evidence type="ECO:0000256" key="3">
    <source>
        <dbReference type="ARBA" id="ARBA00022729"/>
    </source>
</evidence>
<reference evidence="5" key="1">
    <citation type="submission" date="2023-06" db="EMBL/GenBank/DDBJ databases">
        <title>Cytophagales bacterium Strain LB-30, isolated from soil.</title>
        <authorList>
            <person name="Liu B."/>
        </authorList>
    </citation>
    <scope>NUCLEOTIDE SEQUENCE</scope>
    <source>
        <strain evidence="5">LB-30</strain>
    </source>
</reference>
<dbReference type="RefSeq" id="WP_320003332.1">
    <property type="nucleotide sequence ID" value="NZ_JAUHJS010000002.1"/>
</dbReference>
<dbReference type="PANTHER" id="PTHR34596:SF2">
    <property type="entry name" value="CHITOPORIN"/>
    <property type="match status" value="1"/>
</dbReference>